<dbReference type="InterPro" id="IPR037026">
    <property type="entry name" value="Vgr_OB-fold_dom_sf"/>
</dbReference>
<evidence type="ECO:0000313" key="3">
    <source>
        <dbReference type="EMBL" id="ADW76586.1"/>
    </source>
</evidence>
<evidence type="ECO:0000313" key="4">
    <source>
        <dbReference type="Proteomes" id="UP000007257"/>
    </source>
</evidence>
<proteinExistence type="predicted"/>
<dbReference type="RefSeq" id="WP_013578267.1">
    <property type="nucleotide sequence ID" value="NC_015062.1"/>
</dbReference>
<dbReference type="Pfam" id="PF18352">
    <property type="entry name" value="Gp138_N"/>
    <property type="match status" value="1"/>
</dbReference>
<dbReference type="EMBL" id="CP002506">
    <property type="protein sequence ID" value="ADW76586.1"/>
    <property type="molecule type" value="Genomic_DNA"/>
</dbReference>
<dbReference type="OrthoDB" id="1903830at2"/>
<geneLocation type="plasmid" evidence="3 4">
    <name>pRAHAQ01</name>
</geneLocation>
<keyword evidence="3" id="KW-0614">Plasmid</keyword>
<dbReference type="InterPro" id="IPR041599">
    <property type="entry name" value="Gp138_N"/>
</dbReference>
<organism evidence="3 4">
    <name type="scientific">Rahnella sp. (strain Y9602)</name>
    <dbReference type="NCBI Taxonomy" id="2703885"/>
    <lineage>
        <taxon>Bacteria</taxon>
        <taxon>Pseudomonadati</taxon>
        <taxon>Pseudomonadota</taxon>
        <taxon>Gammaproteobacteria</taxon>
        <taxon>Enterobacterales</taxon>
        <taxon>Yersiniaceae</taxon>
        <taxon>Rahnella</taxon>
    </lineage>
</organism>
<dbReference type="Gene3D" id="2.40.50.230">
    <property type="entry name" value="Gp5 N-terminal domain"/>
    <property type="match status" value="1"/>
</dbReference>
<accession>A0A0H3FJT9</accession>
<dbReference type="HOGENOM" id="CLU_098186_0_0_6"/>
<name>A0A0H3FJT9_RAHSY</name>
<evidence type="ECO:0000256" key="1">
    <source>
        <dbReference type="SAM" id="MobiDB-lite"/>
    </source>
</evidence>
<gene>
    <name evidence="3" type="ordered locus">Rahaq_5011</name>
</gene>
<reference evidence="3 4" key="2">
    <citation type="journal article" date="2012" name="J. Bacteriol.">
        <title>Complete Genome Sequence of Rahnella sp. Strain Y9602, a Gammaproteobacterium Isolate from Metal- and Radionuclide-Contaminated Soil.</title>
        <authorList>
            <person name="Martinez R.J."/>
            <person name="Bruce D."/>
            <person name="Detter C."/>
            <person name="Goodwin L.A."/>
            <person name="Han J."/>
            <person name="Han C.S."/>
            <person name="Held B."/>
            <person name="Land M.L."/>
            <person name="Mikhailova N."/>
            <person name="Nolan M."/>
            <person name="Pennacchio L."/>
            <person name="Pitluck S."/>
            <person name="Tapia R."/>
            <person name="Woyke T."/>
            <person name="Sobecky P.A."/>
        </authorList>
    </citation>
    <scope>NUCLEOTIDE SEQUENCE [LARGE SCALE GENOMIC DNA]</scope>
    <source>
        <strain evidence="3 4">Y9602</strain>
        <plasmid evidence="3 4">pRAHAQ01</plasmid>
    </source>
</reference>
<sequence>MPVSLGSQVGNREHLDAALSKAISAGLRVHMPGIIQSFDPETVTCVVQPAIMGIKTDDAGNEQSAPLSLLTDVPVIFQRGGGVTMTFPVEPGDECLIMFSDSCIDFWWQSGGVQEPVDSRRHDLSDAFAIVGPQSQAQKISGISTNSAQMRSDDGSTYFELNPTTQTINIVAPGGFNVTAPQSTFSAAVTIHGLLTWMGGMVGSIASGTAATITGAIKFIGTLTSNGKDISDQHTHGGVQTGSGNTDKVN</sequence>
<feature type="domain" description="Phage protein Gp138 N-terminal" evidence="2">
    <location>
        <begin position="31"/>
        <end position="132"/>
    </location>
</feature>
<reference evidence="4" key="1">
    <citation type="submission" date="2011-01" db="EMBL/GenBank/DDBJ databases">
        <title>Complete sequence of plasmid1 of Rahnella sp. Y9602.</title>
        <authorList>
            <consortium name="US DOE Joint Genome Institute"/>
            <person name="Lucas S."/>
            <person name="Copeland A."/>
            <person name="Lapidus A."/>
            <person name="Cheng J.-F."/>
            <person name="Goodwin L."/>
            <person name="Pitluck S."/>
            <person name="Lu M."/>
            <person name="Detter J.C."/>
            <person name="Han C."/>
            <person name="Tapia R."/>
            <person name="Land M."/>
            <person name="Hauser L."/>
            <person name="Kyrpides N."/>
            <person name="Ivanova N."/>
            <person name="Ovchinnikova G."/>
            <person name="Pagani I."/>
            <person name="Sobecky P.A."/>
            <person name="Martinez R.J."/>
            <person name="Woyke T."/>
        </authorList>
    </citation>
    <scope>NUCLEOTIDE SEQUENCE [LARGE SCALE GENOMIC DNA]</scope>
    <source>
        <strain evidence="4">Y9602</strain>
        <plasmid evidence="4">pRAHAQ01</plasmid>
    </source>
</reference>
<dbReference type="AlphaFoldDB" id="A0A0H3FJT9"/>
<evidence type="ECO:0000259" key="2">
    <source>
        <dbReference type="Pfam" id="PF18352"/>
    </source>
</evidence>
<dbReference type="KEGG" id="rah:Rahaq_5011"/>
<protein>
    <recommendedName>
        <fullName evidence="2">Phage protein Gp138 N-terminal domain-containing protein</fullName>
    </recommendedName>
</protein>
<feature type="region of interest" description="Disordered" evidence="1">
    <location>
        <begin position="231"/>
        <end position="250"/>
    </location>
</feature>
<dbReference type="Proteomes" id="UP000007257">
    <property type="component" value="Plasmid pRAHAQ01"/>
</dbReference>
<dbReference type="eggNOG" id="COG4540">
    <property type="taxonomic scope" value="Bacteria"/>
</dbReference>